<dbReference type="Proteomes" id="UP000178943">
    <property type="component" value="Unassembled WGS sequence"/>
</dbReference>
<proteinExistence type="predicted"/>
<protein>
    <recommendedName>
        <fullName evidence="3">Metal-binding protein</fullName>
    </recommendedName>
</protein>
<evidence type="ECO:0000313" key="2">
    <source>
        <dbReference type="Proteomes" id="UP000178943"/>
    </source>
</evidence>
<dbReference type="EMBL" id="MFGW01000069">
    <property type="protein sequence ID" value="OGF67162.1"/>
    <property type="molecule type" value="Genomic_DNA"/>
</dbReference>
<gene>
    <name evidence="1" type="ORF">A2Y62_08955</name>
</gene>
<evidence type="ECO:0000313" key="1">
    <source>
        <dbReference type="EMBL" id="OGF67162.1"/>
    </source>
</evidence>
<comment type="caution">
    <text evidence="1">The sequence shown here is derived from an EMBL/GenBank/DDBJ whole genome shotgun (WGS) entry which is preliminary data.</text>
</comment>
<dbReference type="InterPro" id="IPR019271">
    <property type="entry name" value="DUF2284_metal-binding"/>
</dbReference>
<dbReference type="Pfam" id="PF10050">
    <property type="entry name" value="DUF2284"/>
    <property type="match status" value="1"/>
</dbReference>
<organism evidence="1 2">
    <name type="scientific">Candidatus Fischerbacteria bacterium RBG_13_37_8</name>
    <dbReference type="NCBI Taxonomy" id="1817863"/>
    <lineage>
        <taxon>Bacteria</taxon>
        <taxon>Candidatus Fischeribacteriota</taxon>
    </lineage>
</organism>
<dbReference type="AlphaFoldDB" id="A0A1F5VUM4"/>
<evidence type="ECO:0008006" key="3">
    <source>
        <dbReference type="Google" id="ProtNLM"/>
    </source>
</evidence>
<sequence length="163" mass="18441">MGATKAKIIDPATVVVENWVRLKCQYGCGGYGKYYSCPPYAPTPDYTRKMLGEYSKGLFLQIENIQPHEERKIALRLKRMVADIEREIFLDGYYKAFGMTSGPCKFCRTCDTAELCKFPELARPSMEACGIDVYQTAHNNGLKLEIVKTEDSPCSYLSLILIQ</sequence>
<accession>A0A1F5VUM4</accession>
<dbReference type="STRING" id="1817863.A2Y62_08955"/>
<reference evidence="1 2" key="1">
    <citation type="journal article" date="2016" name="Nat. Commun.">
        <title>Thousands of microbial genomes shed light on interconnected biogeochemical processes in an aquifer system.</title>
        <authorList>
            <person name="Anantharaman K."/>
            <person name="Brown C.T."/>
            <person name="Hug L.A."/>
            <person name="Sharon I."/>
            <person name="Castelle C.J."/>
            <person name="Probst A.J."/>
            <person name="Thomas B.C."/>
            <person name="Singh A."/>
            <person name="Wilkins M.J."/>
            <person name="Karaoz U."/>
            <person name="Brodie E.L."/>
            <person name="Williams K.H."/>
            <person name="Hubbard S.S."/>
            <person name="Banfield J.F."/>
        </authorList>
    </citation>
    <scope>NUCLEOTIDE SEQUENCE [LARGE SCALE GENOMIC DNA]</scope>
</reference>
<name>A0A1F5VUM4_9BACT</name>